<name>A0A5E4LQV9_9ARCH</name>
<organism evidence="1 2">
    <name type="scientific">Candidatus Bilamarchaeum dharawalense</name>
    <dbReference type="NCBI Taxonomy" id="2885759"/>
    <lineage>
        <taxon>Archaea</taxon>
        <taxon>Candidatus Micrarchaeota</taxon>
        <taxon>Candidatus Micrarchaeia</taxon>
        <taxon>Candidatus Anstonellales</taxon>
        <taxon>Candidatus Bilamarchaeaceae</taxon>
        <taxon>Candidatus Bilamarchaeum</taxon>
    </lineage>
</organism>
<dbReference type="Proteomes" id="UP000789941">
    <property type="component" value="Unassembled WGS sequence"/>
</dbReference>
<gene>
    <name evidence="1" type="ORF">LFW2832_00906</name>
</gene>
<dbReference type="EMBL" id="CABMJJ010000009">
    <property type="protein sequence ID" value="VVC04374.1"/>
    <property type="molecule type" value="Genomic_DNA"/>
</dbReference>
<dbReference type="AlphaFoldDB" id="A0A5E4LQV9"/>
<evidence type="ECO:0000313" key="2">
    <source>
        <dbReference type="Proteomes" id="UP000789941"/>
    </source>
</evidence>
<sequence length="92" mass="10421">MFAKTRKTRHKTKKLIGLASSLESDPSGVIHHMVALCNMLRNEDIELSTPEKMQVVKSMARAKVRAFMVGSADNYRTFKELDEISNDLVQLL</sequence>
<evidence type="ECO:0000313" key="1">
    <source>
        <dbReference type="EMBL" id="VVC04374.1"/>
    </source>
</evidence>
<proteinExistence type="predicted"/>
<comment type="caution">
    <text evidence="1">The sequence shown here is derived from an EMBL/GenBank/DDBJ whole genome shotgun (WGS) entry which is preliminary data.</text>
</comment>
<protein>
    <submittedName>
        <fullName evidence="1">Uncharacterized protein</fullName>
    </submittedName>
</protein>
<accession>A0A5E4LQV9</accession>
<reference evidence="1 2" key="1">
    <citation type="submission" date="2019-08" db="EMBL/GenBank/DDBJ databases">
        <authorList>
            <person name="Vazquez-Campos X."/>
        </authorList>
    </citation>
    <scope>NUCLEOTIDE SEQUENCE [LARGE SCALE GENOMIC DNA]</scope>
    <source>
        <strain evidence="1">LFW-283_2</strain>
    </source>
</reference>